<dbReference type="AlphaFoldDB" id="A0A844F3G0"/>
<keyword evidence="4" id="KW-0597">Phosphoprotein</keyword>
<dbReference type="SMART" id="SM00388">
    <property type="entry name" value="HisKA"/>
    <property type="match status" value="1"/>
</dbReference>
<evidence type="ECO:0000313" key="10">
    <source>
        <dbReference type="EMBL" id="MSS40482.1"/>
    </source>
</evidence>
<dbReference type="Pfam" id="PF00512">
    <property type="entry name" value="HisKA"/>
    <property type="match status" value="1"/>
</dbReference>
<comment type="catalytic activity">
    <reaction evidence="1">
        <text>ATP + protein L-histidine = ADP + protein N-phospho-L-histidine.</text>
        <dbReference type="EC" id="2.7.13.3"/>
    </reaction>
</comment>
<feature type="transmembrane region" description="Helical" evidence="8">
    <location>
        <begin position="9"/>
        <end position="29"/>
    </location>
</feature>
<reference evidence="10 11" key="1">
    <citation type="submission" date="2019-08" db="EMBL/GenBank/DDBJ databases">
        <title>In-depth cultivation of the pig gut microbiome towards novel bacterial diversity and tailored functional studies.</title>
        <authorList>
            <person name="Wylensek D."/>
            <person name="Hitch T.C.A."/>
            <person name="Clavel T."/>
        </authorList>
    </citation>
    <scope>NUCLEOTIDE SEQUENCE [LARGE SCALE GENOMIC DNA]</scope>
    <source>
        <strain evidence="10 11">BL-389-WT-3D</strain>
    </source>
</reference>
<keyword evidence="8" id="KW-1133">Transmembrane helix</keyword>
<proteinExistence type="predicted"/>
<feature type="domain" description="Histidine kinase" evidence="9">
    <location>
        <begin position="188"/>
        <end position="395"/>
    </location>
</feature>
<evidence type="ECO:0000256" key="8">
    <source>
        <dbReference type="SAM" id="Phobius"/>
    </source>
</evidence>
<dbReference type="InterPro" id="IPR003661">
    <property type="entry name" value="HisK_dim/P_dom"/>
</dbReference>
<dbReference type="SUPFAM" id="SSF47384">
    <property type="entry name" value="Homodimeric domain of signal transducing histidine kinase"/>
    <property type="match status" value="1"/>
</dbReference>
<evidence type="ECO:0000256" key="4">
    <source>
        <dbReference type="ARBA" id="ARBA00022553"/>
    </source>
</evidence>
<dbReference type="Proteomes" id="UP000462363">
    <property type="component" value="Unassembled WGS sequence"/>
</dbReference>
<dbReference type="Gene3D" id="3.30.565.10">
    <property type="entry name" value="Histidine kinase-like ATPase, C-terminal domain"/>
    <property type="match status" value="1"/>
</dbReference>
<dbReference type="InterPro" id="IPR036097">
    <property type="entry name" value="HisK_dim/P_sf"/>
</dbReference>
<keyword evidence="8" id="KW-0812">Transmembrane</keyword>
<dbReference type="GO" id="GO:0005886">
    <property type="term" value="C:plasma membrane"/>
    <property type="evidence" value="ECO:0007669"/>
    <property type="project" value="TreeGrafter"/>
</dbReference>
<evidence type="ECO:0000256" key="2">
    <source>
        <dbReference type="ARBA" id="ARBA00004370"/>
    </source>
</evidence>
<dbReference type="InterPro" id="IPR004358">
    <property type="entry name" value="Sig_transdc_His_kin-like_C"/>
</dbReference>
<accession>A0A844F3G0</accession>
<comment type="subcellular location">
    <subcellularLocation>
        <location evidence="2">Membrane</location>
    </subcellularLocation>
</comment>
<name>A0A844F3G0_CLOSV</name>
<keyword evidence="7" id="KW-0902">Two-component regulatory system</keyword>
<dbReference type="InterPro" id="IPR036890">
    <property type="entry name" value="HATPase_C_sf"/>
</dbReference>
<keyword evidence="8" id="KW-0472">Membrane</keyword>
<dbReference type="PRINTS" id="PR00344">
    <property type="entry name" value="BCTRLSENSOR"/>
</dbReference>
<evidence type="ECO:0000256" key="6">
    <source>
        <dbReference type="ARBA" id="ARBA00022777"/>
    </source>
</evidence>
<dbReference type="InterPro" id="IPR005467">
    <property type="entry name" value="His_kinase_dom"/>
</dbReference>
<evidence type="ECO:0000256" key="1">
    <source>
        <dbReference type="ARBA" id="ARBA00000085"/>
    </source>
</evidence>
<dbReference type="GO" id="GO:0016036">
    <property type="term" value="P:cellular response to phosphate starvation"/>
    <property type="evidence" value="ECO:0007669"/>
    <property type="project" value="TreeGrafter"/>
</dbReference>
<dbReference type="PROSITE" id="PS50109">
    <property type="entry name" value="HIS_KIN"/>
    <property type="match status" value="1"/>
</dbReference>
<dbReference type="EC" id="2.7.13.3" evidence="3"/>
<dbReference type="EMBL" id="VUMB01000016">
    <property type="protein sequence ID" value="MSS40482.1"/>
    <property type="molecule type" value="Genomic_DNA"/>
</dbReference>
<gene>
    <name evidence="10" type="ORF">FYJ37_08970</name>
</gene>
<dbReference type="GO" id="GO:0000155">
    <property type="term" value="F:phosphorelay sensor kinase activity"/>
    <property type="evidence" value="ECO:0007669"/>
    <property type="project" value="InterPro"/>
</dbReference>
<dbReference type="SMART" id="SM00387">
    <property type="entry name" value="HATPase_c"/>
    <property type="match status" value="1"/>
</dbReference>
<dbReference type="RefSeq" id="WP_154322918.1">
    <property type="nucleotide sequence ID" value="NZ_CAMDTP010000005.1"/>
</dbReference>
<dbReference type="GO" id="GO:0004721">
    <property type="term" value="F:phosphoprotein phosphatase activity"/>
    <property type="evidence" value="ECO:0007669"/>
    <property type="project" value="TreeGrafter"/>
</dbReference>
<dbReference type="Gene3D" id="1.10.287.130">
    <property type="match status" value="1"/>
</dbReference>
<feature type="transmembrane region" description="Helical" evidence="8">
    <location>
        <begin position="99"/>
        <end position="118"/>
    </location>
</feature>
<dbReference type="CDD" id="cd00075">
    <property type="entry name" value="HATPase"/>
    <property type="match status" value="1"/>
</dbReference>
<evidence type="ECO:0000259" key="9">
    <source>
        <dbReference type="PROSITE" id="PS50109"/>
    </source>
</evidence>
<dbReference type="CDD" id="cd00082">
    <property type="entry name" value="HisKA"/>
    <property type="match status" value="1"/>
</dbReference>
<comment type="caution">
    <text evidence="10">The sequence shown here is derived from an EMBL/GenBank/DDBJ whole genome shotgun (WGS) entry which is preliminary data.</text>
</comment>
<evidence type="ECO:0000256" key="7">
    <source>
        <dbReference type="ARBA" id="ARBA00023012"/>
    </source>
</evidence>
<dbReference type="PANTHER" id="PTHR45453">
    <property type="entry name" value="PHOSPHATE REGULON SENSOR PROTEIN PHOR"/>
    <property type="match status" value="1"/>
</dbReference>
<evidence type="ECO:0000256" key="5">
    <source>
        <dbReference type="ARBA" id="ARBA00022679"/>
    </source>
</evidence>
<sequence>MIERKKQMLTVWLPVVICLAGVLFLSSMWQRWHEQATFSGISSLSQIILENDPEGEEMLLSALKEYQTQTESRPEGNEFLKQYGYTKDDFSGKTGERSSLLTIMVAVLISTAFLASSWSDKRRSHTRISGLTRYLEQVNTGTAGTIVQTREDEFSHLQDEIYKTVTSLYVTKETAIKAKERFAENLANIAHQLKTPITAAFLSLQLMEKEAPQKYTKPIRNQLARLNRLEESLLTLSKIDSGALKLEHSPVDVYTVLNLAVDNLEGLMSEKNILADIPYNGCAEFMGDMEWTMEALMNLIKNAMEHSPRGGTIHCEYFQNPLYTDIRIWDEGAGFAPEDIPHLFERFYRGQSAAKDGSGIGLALSQSLFEMQGGSLEARNLPSGGACFEIRLYSH</sequence>
<keyword evidence="5" id="KW-0808">Transferase</keyword>
<evidence type="ECO:0000313" key="11">
    <source>
        <dbReference type="Proteomes" id="UP000462363"/>
    </source>
</evidence>
<protein>
    <recommendedName>
        <fullName evidence="3">histidine kinase</fullName>
        <ecNumber evidence="3">2.7.13.3</ecNumber>
    </recommendedName>
</protein>
<dbReference type="PANTHER" id="PTHR45453:SF1">
    <property type="entry name" value="PHOSPHATE REGULON SENSOR PROTEIN PHOR"/>
    <property type="match status" value="1"/>
</dbReference>
<dbReference type="Pfam" id="PF02518">
    <property type="entry name" value="HATPase_c"/>
    <property type="match status" value="1"/>
</dbReference>
<dbReference type="InterPro" id="IPR050351">
    <property type="entry name" value="BphY/WalK/GraS-like"/>
</dbReference>
<keyword evidence="6 10" id="KW-0418">Kinase</keyword>
<evidence type="ECO:0000256" key="3">
    <source>
        <dbReference type="ARBA" id="ARBA00012438"/>
    </source>
</evidence>
<organism evidence="10 11">
    <name type="scientific">Clostridium scindens (strain JCM 10418 / VPI 12708)</name>
    <dbReference type="NCBI Taxonomy" id="29347"/>
    <lineage>
        <taxon>Bacteria</taxon>
        <taxon>Bacillati</taxon>
        <taxon>Bacillota</taxon>
        <taxon>Clostridia</taxon>
        <taxon>Lachnospirales</taxon>
        <taxon>Lachnospiraceae</taxon>
    </lineage>
</organism>
<dbReference type="InterPro" id="IPR003594">
    <property type="entry name" value="HATPase_dom"/>
</dbReference>
<dbReference type="SUPFAM" id="SSF55874">
    <property type="entry name" value="ATPase domain of HSP90 chaperone/DNA topoisomerase II/histidine kinase"/>
    <property type="match status" value="1"/>
</dbReference>